<evidence type="ECO:0000313" key="12">
    <source>
        <dbReference type="Proteomes" id="UP000016088"/>
    </source>
</evidence>
<evidence type="ECO:0000313" key="11">
    <source>
        <dbReference type="EMBL" id="EPX74878.1"/>
    </source>
</evidence>
<dbReference type="InterPro" id="IPR001841">
    <property type="entry name" value="Znf_RING"/>
</dbReference>
<sequence>MSNYSILLCTLASISYVIFLEVMAFDFGIIDSFLSPSRFGGSTDVALQLPARNITLWARQANFGKGLTNSSLITKIRLSLPSNFQDDMTGCSDAKSGHEEMSMSLPLNEEEKKLKRTSEDSVDFVKSKIQNHEDEDDDALNFLVVQRGKCTFFEKALHAQEQGFKGIVIGDNRKQINSRLQYMVGPGKEDSWVSIPSLFVSTASFNILYSDILYSENGSLEIFAKPEELSDMFWPFLVCFSPSIVMLATVQILAIRRIIRSYKDRSKTKEFIENLPSRTISREGFYEEDIENDIPDDEAVPLMDETARRAAYGVECVICLEAFNRGDKVVALPCKHEFHRDCISKWVVDYRHTCPTCNAVVPFAGSSVE</sequence>
<dbReference type="InterPro" id="IPR003137">
    <property type="entry name" value="PA_domain"/>
</dbReference>
<dbReference type="Proteomes" id="UP000016088">
    <property type="component" value="Unassembled WGS sequence"/>
</dbReference>
<dbReference type="OMA" id="SKWVVDY"/>
<dbReference type="PROSITE" id="PS50089">
    <property type="entry name" value="ZF_RING_2"/>
    <property type="match status" value="1"/>
</dbReference>
<gene>
    <name evidence="11" type="ORF">SOCG_02359</name>
</gene>
<name>S9Q5F9_SCHOY</name>
<dbReference type="SUPFAM" id="SSF52025">
    <property type="entry name" value="PA domain"/>
    <property type="match status" value="1"/>
</dbReference>
<dbReference type="CDD" id="cd16454">
    <property type="entry name" value="RING-H2_PA-TM-RING"/>
    <property type="match status" value="1"/>
</dbReference>
<dbReference type="SUPFAM" id="SSF57850">
    <property type="entry name" value="RING/U-box"/>
    <property type="match status" value="1"/>
</dbReference>
<evidence type="ECO:0000256" key="8">
    <source>
        <dbReference type="PROSITE-ProRule" id="PRU00175"/>
    </source>
</evidence>
<keyword evidence="2 9" id="KW-0812">Transmembrane</keyword>
<dbReference type="GO" id="GO:0008270">
    <property type="term" value="F:zinc ion binding"/>
    <property type="evidence" value="ECO:0007669"/>
    <property type="project" value="UniProtKB-KW"/>
</dbReference>
<dbReference type="CDD" id="cd00538">
    <property type="entry name" value="PA"/>
    <property type="match status" value="1"/>
</dbReference>
<keyword evidence="6 9" id="KW-1133">Transmembrane helix</keyword>
<evidence type="ECO:0000256" key="2">
    <source>
        <dbReference type="ARBA" id="ARBA00022692"/>
    </source>
</evidence>
<comment type="subcellular location">
    <subcellularLocation>
        <location evidence="1">Membrane</location>
    </subcellularLocation>
</comment>
<dbReference type="EMBL" id="KE503206">
    <property type="protein sequence ID" value="EPX74878.1"/>
    <property type="molecule type" value="Genomic_DNA"/>
</dbReference>
<dbReference type="InterPro" id="IPR046450">
    <property type="entry name" value="PA_dom_sf"/>
</dbReference>
<dbReference type="Pfam" id="PF13639">
    <property type="entry name" value="zf-RING_2"/>
    <property type="match status" value="1"/>
</dbReference>
<feature type="transmembrane region" description="Helical" evidence="9">
    <location>
        <begin position="232"/>
        <end position="255"/>
    </location>
</feature>
<feature type="domain" description="RING-type" evidence="10">
    <location>
        <begin position="316"/>
        <end position="358"/>
    </location>
</feature>
<dbReference type="AlphaFoldDB" id="S9Q5F9"/>
<dbReference type="GO" id="GO:0006511">
    <property type="term" value="P:ubiquitin-dependent protein catabolic process"/>
    <property type="evidence" value="ECO:0007669"/>
    <property type="project" value="TreeGrafter"/>
</dbReference>
<dbReference type="PANTHER" id="PTHR45931:SF3">
    <property type="entry name" value="RING ZINC FINGER-CONTAINING PROTEIN"/>
    <property type="match status" value="1"/>
</dbReference>
<dbReference type="HOGENOM" id="CLU_806886_0_0_1"/>
<dbReference type="VEuPathDB" id="FungiDB:SOCG_02359"/>
<keyword evidence="4 8" id="KW-0863">Zinc-finger</keyword>
<dbReference type="InterPro" id="IPR051834">
    <property type="entry name" value="RING_finger_E3_ligase"/>
</dbReference>
<evidence type="ECO:0000259" key="10">
    <source>
        <dbReference type="PROSITE" id="PS50089"/>
    </source>
</evidence>
<dbReference type="Gene3D" id="3.50.30.30">
    <property type="match status" value="1"/>
</dbReference>
<dbReference type="GO" id="GO:0016020">
    <property type="term" value="C:membrane"/>
    <property type="evidence" value="ECO:0007669"/>
    <property type="project" value="UniProtKB-SubCell"/>
</dbReference>
<protein>
    <submittedName>
        <fullName evidence="11">RNF family protein</fullName>
    </submittedName>
</protein>
<dbReference type="GO" id="GO:0061630">
    <property type="term" value="F:ubiquitin protein ligase activity"/>
    <property type="evidence" value="ECO:0007669"/>
    <property type="project" value="TreeGrafter"/>
</dbReference>
<evidence type="ECO:0000256" key="4">
    <source>
        <dbReference type="ARBA" id="ARBA00022771"/>
    </source>
</evidence>
<dbReference type="Gene3D" id="3.30.40.10">
    <property type="entry name" value="Zinc/RING finger domain, C3HC4 (zinc finger)"/>
    <property type="match status" value="1"/>
</dbReference>
<evidence type="ECO:0000256" key="5">
    <source>
        <dbReference type="ARBA" id="ARBA00022833"/>
    </source>
</evidence>
<dbReference type="OrthoDB" id="8062037at2759"/>
<keyword evidence="5" id="KW-0862">Zinc</keyword>
<evidence type="ECO:0000256" key="3">
    <source>
        <dbReference type="ARBA" id="ARBA00022723"/>
    </source>
</evidence>
<evidence type="ECO:0000256" key="7">
    <source>
        <dbReference type="ARBA" id="ARBA00023136"/>
    </source>
</evidence>
<keyword evidence="7 9" id="KW-0472">Membrane</keyword>
<organism evidence="11 12">
    <name type="scientific">Schizosaccharomyces octosporus (strain yFS286)</name>
    <name type="common">Fission yeast</name>
    <name type="synonym">Octosporomyces octosporus</name>
    <dbReference type="NCBI Taxonomy" id="483514"/>
    <lineage>
        <taxon>Eukaryota</taxon>
        <taxon>Fungi</taxon>
        <taxon>Dikarya</taxon>
        <taxon>Ascomycota</taxon>
        <taxon>Taphrinomycotina</taxon>
        <taxon>Schizosaccharomycetes</taxon>
        <taxon>Schizosaccharomycetales</taxon>
        <taxon>Schizosaccharomycetaceae</taxon>
        <taxon>Schizosaccharomyces</taxon>
    </lineage>
</organism>
<dbReference type="PANTHER" id="PTHR45931">
    <property type="entry name" value="SI:CH211-59O9.10"/>
    <property type="match status" value="1"/>
</dbReference>
<evidence type="ECO:0000256" key="1">
    <source>
        <dbReference type="ARBA" id="ARBA00004370"/>
    </source>
</evidence>
<dbReference type="InterPro" id="IPR013083">
    <property type="entry name" value="Znf_RING/FYVE/PHD"/>
</dbReference>
<reference evidence="11 12" key="1">
    <citation type="journal article" date="2011" name="Science">
        <title>Comparative functional genomics of the fission yeasts.</title>
        <authorList>
            <person name="Rhind N."/>
            <person name="Chen Z."/>
            <person name="Yassour M."/>
            <person name="Thompson D.A."/>
            <person name="Haas B.J."/>
            <person name="Habib N."/>
            <person name="Wapinski I."/>
            <person name="Roy S."/>
            <person name="Lin M.F."/>
            <person name="Heiman D.I."/>
            <person name="Young S.K."/>
            <person name="Furuya K."/>
            <person name="Guo Y."/>
            <person name="Pidoux A."/>
            <person name="Chen H.M."/>
            <person name="Robbertse B."/>
            <person name="Goldberg J.M."/>
            <person name="Aoki K."/>
            <person name="Bayne E.H."/>
            <person name="Berlin A.M."/>
            <person name="Desjardins C.A."/>
            <person name="Dobbs E."/>
            <person name="Dukaj L."/>
            <person name="Fan L."/>
            <person name="FitzGerald M.G."/>
            <person name="French C."/>
            <person name="Gujja S."/>
            <person name="Hansen K."/>
            <person name="Keifenheim D."/>
            <person name="Levin J.Z."/>
            <person name="Mosher R.A."/>
            <person name="Mueller C.A."/>
            <person name="Pfiffner J."/>
            <person name="Priest M."/>
            <person name="Russ C."/>
            <person name="Smialowska A."/>
            <person name="Swoboda P."/>
            <person name="Sykes S.M."/>
            <person name="Vaughn M."/>
            <person name="Vengrova S."/>
            <person name="Yoder R."/>
            <person name="Zeng Q."/>
            <person name="Allshire R."/>
            <person name="Baulcombe D."/>
            <person name="Birren B.W."/>
            <person name="Brown W."/>
            <person name="Ekwall K."/>
            <person name="Kellis M."/>
            <person name="Leatherwood J."/>
            <person name="Levin H."/>
            <person name="Margalit H."/>
            <person name="Martienssen R."/>
            <person name="Nieduszynski C.A."/>
            <person name="Spatafora J.W."/>
            <person name="Friedman N."/>
            <person name="Dalgaard J.Z."/>
            <person name="Baumann P."/>
            <person name="Niki H."/>
            <person name="Regev A."/>
            <person name="Nusbaum C."/>
        </authorList>
    </citation>
    <scope>NUCLEOTIDE SEQUENCE [LARGE SCALE GENOMIC DNA]</scope>
    <source>
        <strain evidence="12">yFS286</strain>
    </source>
</reference>
<dbReference type="Pfam" id="PF02225">
    <property type="entry name" value="PA"/>
    <property type="match status" value="1"/>
</dbReference>
<dbReference type="GeneID" id="25031336"/>
<keyword evidence="3" id="KW-0479">Metal-binding</keyword>
<keyword evidence="12" id="KW-1185">Reference proteome</keyword>
<proteinExistence type="predicted"/>
<dbReference type="GO" id="GO:0005634">
    <property type="term" value="C:nucleus"/>
    <property type="evidence" value="ECO:0007669"/>
    <property type="project" value="TreeGrafter"/>
</dbReference>
<accession>S9Q5F9</accession>
<evidence type="ECO:0000256" key="6">
    <source>
        <dbReference type="ARBA" id="ARBA00022989"/>
    </source>
</evidence>
<dbReference type="SMART" id="SM00184">
    <property type="entry name" value="RING"/>
    <property type="match status" value="1"/>
</dbReference>
<dbReference type="eggNOG" id="KOG4628">
    <property type="taxonomic scope" value="Eukaryota"/>
</dbReference>
<evidence type="ECO:0000256" key="9">
    <source>
        <dbReference type="SAM" id="Phobius"/>
    </source>
</evidence>
<dbReference type="RefSeq" id="XP_013016306.1">
    <property type="nucleotide sequence ID" value="XM_013160852.1"/>
</dbReference>